<sequence>MSLPDVSIGIIVVLVLWSISKNWLISAASKLLSVLRAVRSFLFPECRRLLTLEEYQQQGEEETRKALEQLRQYCRSPEANAWKITCSVNDPKKFASFVDGASDHVSEEESRLHDLECLDLDDLTDDSGEDEYVVARRSLLSNSQNALRQRYYDDQENIAPSHSRLVHLDSSVRQRHTFEEHEDSDSSDSLVNGSAPLYDTSLSLKTHRR</sequence>
<organism evidence="11">
    <name type="scientific">Gongylonema pulchrum</name>
    <dbReference type="NCBI Taxonomy" id="637853"/>
    <lineage>
        <taxon>Eukaryota</taxon>
        <taxon>Metazoa</taxon>
        <taxon>Ecdysozoa</taxon>
        <taxon>Nematoda</taxon>
        <taxon>Chromadorea</taxon>
        <taxon>Rhabditida</taxon>
        <taxon>Spirurina</taxon>
        <taxon>Spiruromorpha</taxon>
        <taxon>Spiruroidea</taxon>
        <taxon>Gongylonematidae</taxon>
        <taxon>Gongylonema</taxon>
    </lineage>
</organism>
<gene>
    <name evidence="9" type="ORF">GPUH_LOCUS21599</name>
</gene>
<dbReference type="Proteomes" id="UP000271098">
    <property type="component" value="Unassembled WGS sequence"/>
</dbReference>
<feature type="compositionally biased region" description="Polar residues" evidence="8">
    <location>
        <begin position="200"/>
        <end position="209"/>
    </location>
</feature>
<keyword evidence="10" id="KW-1185">Reference proteome</keyword>
<evidence type="ECO:0000256" key="4">
    <source>
        <dbReference type="ARBA" id="ARBA00022729"/>
    </source>
</evidence>
<dbReference type="Pfam" id="PF10225">
    <property type="entry name" value="NEMP"/>
    <property type="match status" value="1"/>
</dbReference>
<feature type="region of interest" description="Disordered" evidence="8">
    <location>
        <begin position="176"/>
        <end position="209"/>
    </location>
</feature>
<evidence type="ECO:0000256" key="1">
    <source>
        <dbReference type="ARBA" id="ARBA00004575"/>
    </source>
</evidence>
<evidence type="ECO:0000256" key="5">
    <source>
        <dbReference type="ARBA" id="ARBA00022989"/>
    </source>
</evidence>
<dbReference type="EMBL" id="UYRT01093000">
    <property type="protein sequence ID" value="VDN38575.1"/>
    <property type="molecule type" value="Genomic_DNA"/>
</dbReference>
<evidence type="ECO:0000256" key="6">
    <source>
        <dbReference type="ARBA" id="ARBA00023136"/>
    </source>
</evidence>
<evidence type="ECO:0000313" key="11">
    <source>
        <dbReference type="WBParaSite" id="GPUH_0002162501-mRNA-1"/>
    </source>
</evidence>
<evidence type="ECO:0000256" key="8">
    <source>
        <dbReference type="SAM" id="MobiDB-lite"/>
    </source>
</evidence>
<dbReference type="AlphaFoldDB" id="A0A183EKV7"/>
<dbReference type="GO" id="GO:0005637">
    <property type="term" value="C:nuclear inner membrane"/>
    <property type="evidence" value="ECO:0007669"/>
    <property type="project" value="UniProtKB-SubCell"/>
</dbReference>
<dbReference type="OrthoDB" id="509138at2759"/>
<reference evidence="9 10" key="2">
    <citation type="submission" date="2018-11" db="EMBL/GenBank/DDBJ databases">
        <authorList>
            <consortium name="Pathogen Informatics"/>
        </authorList>
    </citation>
    <scope>NUCLEOTIDE SEQUENCE [LARGE SCALE GENOMIC DNA]</scope>
</reference>
<evidence type="ECO:0000313" key="10">
    <source>
        <dbReference type="Proteomes" id="UP000271098"/>
    </source>
</evidence>
<comment type="similarity">
    <text evidence="2">Belongs to the NEMP family.</text>
</comment>
<protein>
    <submittedName>
        <fullName evidence="11">Transmembrane protein</fullName>
    </submittedName>
</protein>
<evidence type="ECO:0000256" key="7">
    <source>
        <dbReference type="ARBA" id="ARBA00023242"/>
    </source>
</evidence>
<reference evidence="11" key="1">
    <citation type="submission" date="2016-06" db="UniProtKB">
        <authorList>
            <consortium name="WormBaseParasite"/>
        </authorList>
    </citation>
    <scope>IDENTIFICATION</scope>
</reference>
<proteinExistence type="inferred from homology"/>
<comment type="subcellular location">
    <subcellularLocation>
        <location evidence="1">Nucleus inner membrane</location>
        <topology evidence="1">Multi-pass membrane protein</topology>
        <orientation evidence="1">Nucleoplasmic side</orientation>
    </subcellularLocation>
</comment>
<evidence type="ECO:0000256" key="2">
    <source>
        <dbReference type="ARBA" id="ARBA00005748"/>
    </source>
</evidence>
<keyword evidence="7" id="KW-0539">Nucleus</keyword>
<dbReference type="WBParaSite" id="GPUH_0002162501-mRNA-1">
    <property type="protein sequence ID" value="GPUH_0002162501-mRNA-1"/>
    <property type="gene ID" value="GPUH_0002162501"/>
</dbReference>
<accession>A0A183EKV7</accession>
<keyword evidence="4" id="KW-0732">Signal</keyword>
<name>A0A183EKV7_9BILA</name>
<dbReference type="PANTHER" id="PTHR13598">
    <property type="entry name" value="AT07567P-RELATED"/>
    <property type="match status" value="1"/>
</dbReference>
<keyword evidence="6" id="KW-0472">Membrane</keyword>
<keyword evidence="5" id="KW-1133">Transmembrane helix</keyword>
<dbReference type="PANTHER" id="PTHR13598:SF1">
    <property type="entry name" value="AT07567P-RELATED"/>
    <property type="match status" value="1"/>
</dbReference>
<evidence type="ECO:0000313" key="9">
    <source>
        <dbReference type="EMBL" id="VDN38575.1"/>
    </source>
</evidence>
<evidence type="ECO:0000256" key="3">
    <source>
        <dbReference type="ARBA" id="ARBA00022692"/>
    </source>
</evidence>
<keyword evidence="3" id="KW-0812">Transmembrane</keyword>
<dbReference type="InterPro" id="IPR019358">
    <property type="entry name" value="NEMP_fam"/>
</dbReference>